<proteinExistence type="predicted"/>
<accession>A0A4S4LJN6</accession>
<dbReference type="OrthoDB" id="5804279at2759"/>
<dbReference type="EMBL" id="SGPL01000474">
    <property type="protein sequence ID" value="THH12284.1"/>
    <property type="molecule type" value="Genomic_DNA"/>
</dbReference>
<reference evidence="2 3" key="1">
    <citation type="submission" date="2019-02" db="EMBL/GenBank/DDBJ databases">
        <title>Genome sequencing of the rare red list fungi Bondarzewia mesenterica.</title>
        <authorList>
            <person name="Buettner E."/>
            <person name="Kellner H."/>
        </authorList>
    </citation>
    <scope>NUCLEOTIDE SEQUENCE [LARGE SCALE GENOMIC DNA]</scope>
    <source>
        <strain evidence="2 3">DSM 108281</strain>
    </source>
</reference>
<dbReference type="AlphaFoldDB" id="A0A4S4LJN6"/>
<comment type="caution">
    <text evidence="2">The sequence shown here is derived from an EMBL/GenBank/DDBJ whole genome shotgun (WGS) entry which is preliminary data.</text>
</comment>
<organism evidence="2 3">
    <name type="scientific">Bondarzewia mesenterica</name>
    <dbReference type="NCBI Taxonomy" id="1095465"/>
    <lineage>
        <taxon>Eukaryota</taxon>
        <taxon>Fungi</taxon>
        <taxon>Dikarya</taxon>
        <taxon>Basidiomycota</taxon>
        <taxon>Agaricomycotina</taxon>
        <taxon>Agaricomycetes</taxon>
        <taxon>Russulales</taxon>
        <taxon>Bondarzewiaceae</taxon>
        <taxon>Bondarzewia</taxon>
    </lineage>
</organism>
<dbReference type="InterPro" id="IPR023231">
    <property type="entry name" value="GSKIP_dom_sf"/>
</dbReference>
<evidence type="ECO:0000259" key="1">
    <source>
        <dbReference type="Pfam" id="PF05303"/>
    </source>
</evidence>
<dbReference type="Proteomes" id="UP000310158">
    <property type="component" value="Unassembled WGS sequence"/>
</dbReference>
<protein>
    <recommendedName>
        <fullName evidence="1">GSKIP domain-containing protein</fullName>
    </recommendedName>
</protein>
<sequence>MDERTSDPHLFFEEELRSALHEQAFGISCFEMIRATSLDATAALTILEGNRIEFTLFTGGYQISGAENYSAVLGVVYETIEDLLSAISPLYVEKKHEALVARLALLSR</sequence>
<evidence type="ECO:0000313" key="2">
    <source>
        <dbReference type="EMBL" id="THH12284.1"/>
    </source>
</evidence>
<dbReference type="Gene3D" id="3.30.2280.10">
    <property type="entry name" value="Hypothetical protein (hspc210)"/>
    <property type="match status" value="1"/>
</dbReference>
<gene>
    <name evidence="2" type="ORF">EW146_g7758</name>
</gene>
<dbReference type="SUPFAM" id="SSF103107">
    <property type="entry name" value="Hypothetical protein c14orf129, hspc210"/>
    <property type="match status" value="1"/>
</dbReference>
<keyword evidence="3" id="KW-1185">Reference proteome</keyword>
<feature type="domain" description="GSKIP" evidence="1">
    <location>
        <begin position="13"/>
        <end position="104"/>
    </location>
</feature>
<name>A0A4S4LJN6_9AGAM</name>
<dbReference type="Pfam" id="PF05303">
    <property type="entry name" value="GSKIP_dom"/>
    <property type="match status" value="1"/>
</dbReference>
<evidence type="ECO:0000313" key="3">
    <source>
        <dbReference type="Proteomes" id="UP000310158"/>
    </source>
</evidence>
<dbReference type="InterPro" id="IPR007967">
    <property type="entry name" value="GSKIP_dom"/>
</dbReference>